<gene>
    <name evidence="1" type="ORF">OXX778_LOCUS4382</name>
</gene>
<dbReference type="Proteomes" id="UP000663879">
    <property type="component" value="Unassembled WGS sequence"/>
</dbReference>
<name>A0A813PYV1_9BILA</name>
<evidence type="ECO:0000313" key="2">
    <source>
        <dbReference type="Proteomes" id="UP000663879"/>
    </source>
</evidence>
<reference evidence="1" key="1">
    <citation type="submission" date="2021-02" db="EMBL/GenBank/DDBJ databases">
        <authorList>
            <person name="Nowell W R."/>
        </authorList>
    </citation>
    <scope>NUCLEOTIDE SEQUENCE</scope>
    <source>
        <strain evidence="1">Ploen Becks lab</strain>
    </source>
</reference>
<evidence type="ECO:0000313" key="1">
    <source>
        <dbReference type="EMBL" id="CAF0760054.1"/>
    </source>
</evidence>
<proteinExistence type="predicted"/>
<comment type="caution">
    <text evidence="1">The sequence shown here is derived from an EMBL/GenBank/DDBJ whole genome shotgun (WGS) entry which is preliminary data.</text>
</comment>
<accession>A0A813PYV1</accession>
<dbReference type="PANTHER" id="PTHR34035">
    <property type="entry name" value="TESTIS-EXPRESSED PROTEIN 47"/>
    <property type="match status" value="1"/>
</dbReference>
<protein>
    <submittedName>
        <fullName evidence="1">Uncharacterized protein</fullName>
    </submittedName>
</protein>
<organism evidence="1 2">
    <name type="scientific">Brachionus calyciflorus</name>
    <dbReference type="NCBI Taxonomy" id="104777"/>
    <lineage>
        <taxon>Eukaryota</taxon>
        <taxon>Metazoa</taxon>
        <taxon>Spiralia</taxon>
        <taxon>Gnathifera</taxon>
        <taxon>Rotifera</taxon>
        <taxon>Eurotatoria</taxon>
        <taxon>Monogononta</taxon>
        <taxon>Pseudotrocha</taxon>
        <taxon>Ploima</taxon>
        <taxon>Brachionidae</taxon>
        <taxon>Brachionus</taxon>
    </lineage>
</organism>
<dbReference type="InterPro" id="IPR055308">
    <property type="entry name" value="TEX47-like"/>
</dbReference>
<keyword evidence="2" id="KW-1185">Reference proteome</keyword>
<dbReference type="Pfam" id="PF24787">
    <property type="entry name" value="TEX47"/>
    <property type="match status" value="1"/>
</dbReference>
<dbReference type="AlphaFoldDB" id="A0A813PYV1"/>
<dbReference type="PANTHER" id="PTHR34035:SF1">
    <property type="entry name" value="TESTIS-EXPRESSED PROTEIN 47"/>
    <property type="match status" value="1"/>
</dbReference>
<dbReference type="OrthoDB" id="548795at2759"/>
<sequence length="250" mass="29552">MNDFDRDLHKDLPSLLNMLESKNNTAARKTILHRVILVGKLRKNFDDKKQIGEYYEKMFRIQQQQQNNLKNPNPFQEKVTGIIIIYPTLFIHVIESSLDSIKEILKDVNRMSLGSDEMISEARILNIAHEIHIRMFPVYTYKLMNLSLEHDSTEPSESVESLVNDIIVRLLRMGKYLNDQSKGQFKKEMVESLHENHPEFFPNQNHANYLIRNQDLWDPKEYLDCYEKPFNLVLDSDLTWPAPNKLFPYQ</sequence>
<dbReference type="EMBL" id="CAJNOC010000425">
    <property type="protein sequence ID" value="CAF0760054.1"/>
    <property type="molecule type" value="Genomic_DNA"/>
</dbReference>